<dbReference type="GO" id="GO:0000428">
    <property type="term" value="C:DNA-directed RNA polymerase complex"/>
    <property type="evidence" value="ECO:0007669"/>
    <property type="project" value="UniProtKB-KW"/>
</dbReference>
<evidence type="ECO:0000256" key="5">
    <source>
        <dbReference type="ARBA" id="ARBA00023163"/>
    </source>
</evidence>
<reference evidence="9 10" key="1">
    <citation type="journal article" date="2014" name="PLoS Genet.">
        <title>The Genome of Spironucleus salmonicida Highlights a Fish Pathogen Adapted to Fluctuating Environments.</title>
        <authorList>
            <person name="Xu F."/>
            <person name="Jerlstrom-Hultqvist J."/>
            <person name="Einarsson E."/>
            <person name="Astvaldsson A."/>
            <person name="Svard S.G."/>
            <person name="Andersson J.O."/>
        </authorList>
    </citation>
    <scope>NUCLEOTIDE SEQUENCE</scope>
    <source>
        <strain evidence="10">ATCC 50377</strain>
    </source>
</reference>
<dbReference type="Proteomes" id="UP000018208">
    <property type="component" value="Unassembled WGS sequence"/>
</dbReference>
<dbReference type="GO" id="GO:0003677">
    <property type="term" value="F:DNA binding"/>
    <property type="evidence" value="ECO:0007669"/>
    <property type="project" value="InterPro"/>
</dbReference>
<dbReference type="InterPro" id="IPR006592">
    <property type="entry name" value="RNA_pol_N"/>
</dbReference>
<evidence type="ECO:0000256" key="1">
    <source>
        <dbReference type="ARBA" id="ARBA00006460"/>
    </source>
</evidence>
<dbReference type="InterPro" id="IPR007066">
    <property type="entry name" value="RNA_pol_Rpb1_3"/>
</dbReference>
<dbReference type="InterPro" id="IPR045867">
    <property type="entry name" value="DNA-dir_RpoC_beta_prime"/>
</dbReference>
<sequence length="1477" mass="168393">MSVQARIKGASFEILSTESLLKLSSAYIFQPGYYTTYPEAVQNGPLDPALGFSQKKQGALCPTCHQSWRICPGHTGHIILALPVFHPAYVQKAKLLLELLCWHCSRPTNHATCQHCGLRSRPNKTQYTTPQDALRIFSNVNVEDQASWQHIIKSPNRPKDIILEVLPVASASSRPSIRSTIDISSSNEDELTTSISRICLLNQTIKAGQTTNKSFVAWQQLQNEVAKMIGIDPPKNMFSIIQGEEKIDLEGQDKQQEIVEQVKSNYMNKKKVDDKLKGSIIARLSGKYGRFRGNLSGKRVNFSGRSVISPDPNLKVDEIGVPYAVSRTLTFPEIVTTENIESIKIMIQNDQIERIEKKGAFSGVRFSSQIDRSIQYDWVTFNYKHVEDDGRKINFDIVDGNYTIDTRKSANARTNAMYVFSHGNKKYTAQEEQFQFQDELDEISINSINNRLQQQQAYKYLTIPTSSIIQKEVSKNTVEPGDIVHRYLQNGDYLLFNRQPSLHKTSIQLFRARIHPFKTFKFNVVNCANFGADFDGDEMNIQYPQLYEALTEATELIKHEENLIDTANNSLSMNIMQDSISGLYIMSREVFIQHQQYVQLLLVDWQSIGESSDYLGNMPQSDCTKNDIREINEILQQTDELSYYEKFYGKTNHIIKESEFIDQPAIIYPHSLFTGKQLISQIIKNHSSNNPFSFSNSDIVIKNSEIMSGTLNKKQLGNIFTTLANNELLGYNSSKNVKTQVLDLQFSLQRIALRFMQTSGFSIGIQDIWQDTQLHNMKLDLVEQSFIKLGYEKYSQIEYLWMYPELLKRSVKNNDIIPQFDCTKINTKSQIMSSLSDLRATISNNIHNHLFHYTNANNNSTLVMSRSGSKGSIINQVQMTSLLSQQTVNNKMIECYFGDRVSPHFVPAKIHSPYQFGFIQNSFFSGLNPFEFWFHTTSGREGVIDTAIKTAQTGYIQRKLLKNLESVTVDWNQNVVSDKFVIFNPEVMKPVKIAKDYVINKIFNQNFQSYMNTQLDYFVQQHIFTNNESLISVEEDESVYINIQKQVFDFLSCKISKSHIPIVKSLIQNISKIQLKILSLQTPETMDHIASFIKRTLLCPALTPCTPSGAIAGQALGEPTTQMTLKTFHFAGLASKISGVPRLISIFNAAKTKTGIFEIYSKNNSLKESQSSDLTPLSVNQAKFIQSQFQPLKLNQIADIKQIINSFQVQISIILNRCILNDLAIDISAENLSKIIKKQLKNKNADDFQFQNDVIRIYFQKSKLEMNSVLAKYLEELQNIVVWGFEGCDISIVNIDTRDFLKTEKYKFYLENQLSFNKSFTYVLPPEQLHMMFSQSSNNVFSIWNSDLIDPYLTFTSNIHDLCEVLGIEAARQQIADEVFILYQDYGMNVCRFHVDLLASFMTSYGRILGYTNQGLKEIKKSRTILLASFERTGQYLYDASARGVNEGCIVDISEDLIFGNPFKIGTGGMEILQEIE</sequence>
<comment type="function">
    <text evidence="7">DNA-dependent RNA polymerase catalyzes the transcription of DNA into RNA using the four ribonucleoside triphosphates as substrates.</text>
</comment>
<dbReference type="Gene3D" id="4.10.860.120">
    <property type="entry name" value="RNA polymerase II, clamp domain"/>
    <property type="match status" value="1"/>
</dbReference>
<dbReference type="Gene3D" id="1.10.274.100">
    <property type="entry name" value="RNA polymerase Rpb1, domain 3"/>
    <property type="match status" value="1"/>
</dbReference>
<evidence type="ECO:0000256" key="2">
    <source>
        <dbReference type="ARBA" id="ARBA00022478"/>
    </source>
</evidence>
<evidence type="ECO:0000313" key="10">
    <source>
        <dbReference type="EMBL" id="KAH0576785.1"/>
    </source>
</evidence>
<dbReference type="SMART" id="SM00663">
    <property type="entry name" value="RPOLA_N"/>
    <property type="match status" value="1"/>
</dbReference>
<dbReference type="Pfam" id="PF04983">
    <property type="entry name" value="RNA_pol_Rpb1_3"/>
    <property type="match status" value="1"/>
</dbReference>
<dbReference type="Pfam" id="PF00623">
    <property type="entry name" value="RNA_pol_Rpb1_2"/>
    <property type="match status" value="2"/>
</dbReference>
<dbReference type="InterPro" id="IPR007083">
    <property type="entry name" value="RNA_pol_Rpb1_4"/>
</dbReference>
<evidence type="ECO:0000313" key="9">
    <source>
        <dbReference type="EMBL" id="EST45187.1"/>
    </source>
</evidence>
<dbReference type="VEuPathDB" id="GiardiaDB:SS50377_20131"/>
<dbReference type="InterPro" id="IPR044893">
    <property type="entry name" value="RNA_pol_Rpb1_clamp_domain"/>
</dbReference>
<dbReference type="EMBL" id="KI546100">
    <property type="protein sequence ID" value="EST45187.1"/>
    <property type="molecule type" value="Genomic_DNA"/>
</dbReference>
<dbReference type="EC" id="2.7.7.6" evidence="7"/>
<dbReference type="InterPro" id="IPR007081">
    <property type="entry name" value="RNA_pol_Rpb1_5"/>
</dbReference>
<gene>
    <name evidence="9" type="ORF">SS50377_14760</name>
    <name evidence="10" type="ORF">SS50377_20131</name>
</gene>
<organism evidence="9">
    <name type="scientific">Spironucleus salmonicida</name>
    <dbReference type="NCBI Taxonomy" id="348837"/>
    <lineage>
        <taxon>Eukaryota</taxon>
        <taxon>Metamonada</taxon>
        <taxon>Diplomonadida</taxon>
        <taxon>Hexamitidae</taxon>
        <taxon>Hexamitinae</taxon>
        <taxon>Spironucleus</taxon>
    </lineage>
</organism>
<name>V6LKV8_9EUKA</name>
<dbReference type="InterPro" id="IPR038120">
    <property type="entry name" value="Rpb1_funnel_sf"/>
</dbReference>
<keyword evidence="11" id="KW-1185">Reference proteome</keyword>
<accession>V6LKV8</accession>
<protein>
    <recommendedName>
        <fullName evidence="7">DNA-directed RNA polymerase subunit</fullName>
        <ecNumber evidence="7">2.7.7.6</ecNumber>
    </recommendedName>
</protein>
<evidence type="ECO:0000256" key="7">
    <source>
        <dbReference type="RuleBase" id="RU004279"/>
    </source>
</evidence>
<dbReference type="EMBL" id="AUWU02000001">
    <property type="protein sequence ID" value="KAH0576785.1"/>
    <property type="molecule type" value="Genomic_DNA"/>
</dbReference>
<feature type="domain" description="RNA polymerase N-terminal" evidence="8">
    <location>
        <begin position="159"/>
        <end position="587"/>
    </location>
</feature>
<dbReference type="GO" id="GO:0003899">
    <property type="term" value="F:DNA-directed RNA polymerase activity"/>
    <property type="evidence" value="ECO:0007669"/>
    <property type="project" value="UniProtKB-EC"/>
</dbReference>
<dbReference type="Gene3D" id="1.10.132.30">
    <property type="match status" value="1"/>
</dbReference>
<dbReference type="Pfam" id="PF04998">
    <property type="entry name" value="RNA_pol_Rpb1_5"/>
    <property type="match status" value="1"/>
</dbReference>
<dbReference type="InterPro" id="IPR000722">
    <property type="entry name" value="RNA_pol_asu"/>
</dbReference>
<dbReference type="Gene3D" id="1.10.150.390">
    <property type="match status" value="1"/>
</dbReference>
<keyword evidence="3 7" id="KW-0808">Transferase</keyword>
<evidence type="ECO:0000259" key="8">
    <source>
        <dbReference type="SMART" id="SM00663"/>
    </source>
</evidence>
<dbReference type="Pfam" id="PF04997">
    <property type="entry name" value="RNA_pol_Rpb1_1"/>
    <property type="match status" value="2"/>
</dbReference>
<keyword evidence="5 7" id="KW-0804">Transcription</keyword>
<evidence type="ECO:0000256" key="6">
    <source>
        <dbReference type="ARBA" id="ARBA00048552"/>
    </source>
</evidence>
<dbReference type="SUPFAM" id="SSF64484">
    <property type="entry name" value="beta and beta-prime subunits of DNA dependent RNA-polymerase"/>
    <property type="match status" value="1"/>
</dbReference>
<dbReference type="GO" id="GO:0006351">
    <property type="term" value="P:DNA-templated transcription"/>
    <property type="evidence" value="ECO:0007669"/>
    <property type="project" value="InterPro"/>
</dbReference>
<dbReference type="Gene3D" id="6.10.250.2940">
    <property type="match status" value="1"/>
</dbReference>
<dbReference type="PANTHER" id="PTHR19376">
    <property type="entry name" value="DNA-DIRECTED RNA POLYMERASE"/>
    <property type="match status" value="1"/>
</dbReference>
<dbReference type="OrthoDB" id="270392at2759"/>
<dbReference type="PANTHER" id="PTHR19376:SF32">
    <property type="entry name" value="DNA-DIRECTED RNA POLYMERASE III SUBUNIT RPC1"/>
    <property type="match status" value="1"/>
</dbReference>
<evidence type="ECO:0000256" key="3">
    <source>
        <dbReference type="ARBA" id="ARBA00022679"/>
    </source>
</evidence>
<proteinExistence type="inferred from homology"/>
<reference evidence="10" key="2">
    <citation type="submission" date="2020-12" db="EMBL/GenBank/DDBJ databases">
        <title>New Spironucleus salmonicida genome in near-complete chromosomes.</title>
        <authorList>
            <person name="Xu F."/>
            <person name="Kurt Z."/>
            <person name="Jimenez-Gonzalez A."/>
            <person name="Astvaldsson A."/>
            <person name="Andersson J.O."/>
            <person name="Svard S.G."/>
        </authorList>
    </citation>
    <scope>NUCLEOTIDE SEQUENCE</scope>
    <source>
        <strain evidence="10">ATCC 50377</strain>
    </source>
</reference>
<keyword evidence="2 7" id="KW-0240">DNA-directed RNA polymerase</keyword>
<comment type="similarity">
    <text evidence="1 7">Belongs to the RNA polymerase beta' chain family.</text>
</comment>
<comment type="catalytic activity">
    <reaction evidence="6 7">
        <text>RNA(n) + a ribonucleoside 5'-triphosphate = RNA(n+1) + diphosphate</text>
        <dbReference type="Rhea" id="RHEA:21248"/>
        <dbReference type="Rhea" id="RHEA-COMP:14527"/>
        <dbReference type="Rhea" id="RHEA-COMP:17342"/>
        <dbReference type="ChEBI" id="CHEBI:33019"/>
        <dbReference type="ChEBI" id="CHEBI:61557"/>
        <dbReference type="ChEBI" id="CHEBI:140395"/>
        <dbReference type="EC" id="2.7.7.6"/>
    </reaction>
</comment>
<evidence type="ECO:0000313" key="11">
    <source>
        <dbReference type="Proteomes" id="UP000018208"/>
    </source>
</evidence>
<dbReference type="Gene3D" id="2.40.40.20">
    <property type="match status" value="2"/>
</dbReference>
<keyword evidence="4 7" id="KW-0548">Nucleotidyltransferase</keyword>
<dbReference type="InterPro" id="IPR042102">
    <property type="entry name" value="RNA_pol_Rpb1_3_sf"/>
</dbReference>
<dbReference type="FunFam" id="2.40.40.20:FF:000019">
    <property type="entry name" value="DNA-directed RNA polymerase II subunit RPB1"/>
    <property type="match status" value="1"/>
</dbReference>
<dbReference type="Pfam" id="PF05000">
    <property type="entry name" value="RNA_pol_Rpb1_4"/>
    <property type="match status" value="1"/>
</dbReference>
<evidence type="ECO:0000256" key="4">
    <source>
        <dbReference type="ARBA" id="ARBA00022695"/>
    </source>
</evidence>
<dbReference type="InterPro" id="IPR007080">
    <property type="entry name" value="RNA_pol_Rpb1_1"/>
</dbReference>